<dbReference type="PANTHER" id="PTHR24067">
    <property type="entry name" value="UBIQUITIN-CONJUGATING ENZYME E2"/>
    <property type="match status" value="1"/>
</dbReference>
<comment type="similarity">
    <text evidence="6">Belongs to the ubiquitin-conjugating enzyme family.</text>
</comment>
<keyword evidence="2 6" id="KW-0547">Nucleotide-binding</keyword>
<evidence type="ECO:0000256" key="6">
    <source>
        <dbReference type="RuleBase" id="RU362109"/>
    </source>
</evidence>
<dbReference type="GO" id="GO:0016740">
    <property type="term" value="F:transferase activity"/>
    <property type="evidence" value="ECO:0007669"/>
    <property type="project" value="UniProtKB-KW"/>
</dbReference>
<feature type="active site" description="Glycyl thioester intermediate" evidence="5">
    <location>
        <position position="86"/>
    </location>
</feature>
<protein>
    <submittedName>
        <fullName evidence="8">UBC-like protein</fullName>
    </submittedName>
</protein>
<dbReference type="GO" id="GO:0005524">
    <property type="term" value="F:ATP binding"/>
    <property type="evidence" value="ECO:0007669"/>
    <property type="project" value="UniProtKB-UniRule"/>
</dbReference>
<proteinExistence type="inferred from homology"/>
<dbReference type="InterPro" id="IPR016135">
    <property type="entry name" value="UBQ-conjugating_enzyme/RWD"/>
</dbReference>
<evidence type="ECO:0000256" key="1">
    <source>
        <dbReference type="ARBA" id="ARBA00022679"/>
    </source>
</evidence>
<keyword evidence="9" id="KW-1185">Reference proteome</keyword>
<gene>
    <name evidence="8" type="ORF">NADFUDRAFT_11508</name>
</gene>
<keyword evidence="1" id="KW-0808">Transferase</keyword>
<dbReference type="PROSITE" id="PS00183">
    <property type="entry name" value="UBC_1"/>
    <property type="match status" value="1"/>
</dbReference>
<keyword evidence="4 6" id="KW-0067">ATP-binding</keyword>
<dbReference type="Proteomes" id="UP000095009">
    <property type="component" value="Unassembled WGS sequence"/>
</dbReference>
<sequence>MSSSRLRKDIQSLYASPPADIILSDFPSDLTQLTLSIIGPAGTPFESHEFQLALKIPSDYPCRPPTVAFRTKIFHPNIHPGNGDVCVDTLKRDWTTALDLIQVLVTIRCLLIEPNPASALNEDAGKLILHDWNEWVKKAKLMTRIHA</sequence>
<dbReference type="Pfam" id="PF00179">
    <property type="entry name" value="UQ_con"/>
    <property type="match status" value="1"/>
</dbReference>
<dbReference type="EMBL" id="KV454407">
    <property type="protein sequence ID" value="ODQ67678.1"/>
    <property type="molecule type" value="Genomic_DNA"/>
</dbReference>
<dbReference type="PROSITE" id="PS50127">
    <property type="entry name" value="UBC_2"/>
    <property type="match status" value="1"/>
</dbReference>
<dbReference type="AlphaFoldDB" id="A0A1E3PQW4"/>
<evidence type="ECO:0000256" key="3">
    <source>
        <dbReference type="ARBA" id="ARBA00022786"/>
    </source>
</evidence>
<evidence type="ECO:0000256" key="5">
    <source>
        <dbReference type="PROSITE-ProRule" id="PRU10133"/>
    </source>
</evidence>
<evidence type="ECO:0000313" key="8">
    <source>
        <dbReference type="EMBL" id="ODQ67678.1"/>
    </source>
</evidence>
<reference evidence="8 9" key="1">
    <citation type="journal article" date="2016" name="Proc. Natl. Acad. Sci. U.S.A.">
        <title>Comparative genomics of biotechnologically important yeasts.</title>
        <authorList>
            <person name="Riley R."/>
            <person name="Haridas S."/>
            <person name="Wolfe K.H."/>
            <person name="Lopes M.R."/>
            <person name="Hittinger C.T."/>
            <person name="Goeker M."/>
            <person name="Salamov A.A."/>
            <person name="Wisecaver J.H."/>
            <person name="Long T.M."/>
            <person name="Calvey C.H."/>
            <person name="Aerts A.L."/>
            <person name="Barry K.W."/>
            <person name="Choi C."/>
            <person name="Clum A."/>
            <person name="Coughlan A.Y."/>
            <person name="Deshpande S."/>
            <person name="Douglass A.P."/>
            <person name="Hanson S.J."/>
            <person name="Klenk H.-P."/>
            <person name="LaButti K.M."/>
            <person name="Lapidus A."/>
            <person name="Lindquist E.A."/>
            <person name="Lipzen A.M."/>
            <person name="Meier-Kolthoff J.P."/>
            <person name="Ohm R.A."/>
            <person name="Otillar R.P."/>
            <person name="Pangilinan J.L."/>
            <person name="Peng Y."/>
            <person name="Rokas A."/>
            <person name="Rosa C.A."/>
            <person name="Scheuner C."/>
            <person name="Sibirny A.A."/>
            <person name="Slot J.C."/>
            <person name="Stielow J.B."/>
            <person name="Sun H."/>
            <person name="Kurtzman C.P."/>
            <person name="Blackwell M."/>
            <person name="Grigoriev I.V."/>
            <person name="Jeffries T.W."/>
        </authorList>
    </citation>
    <scope>NUCLEOTIDE SEQUENCE [LARGE SCALE GENOMIC DNA]</scope>
    <source>
        <strain evidence="8 9">DSM 6958</strain>
    </source>
</reference>
<name>A0A1E3PQW4_9ASCO</name>
<dbReference type="InterPro" id="IPR023313">
    <property type="entry name" value="UBQ-conjugating_AS"/>
</dbReference>
<keyword evidence="3 6" id="KW-0833">Ubl conjugation pathway</keyword>
<evidence type="ECO:0000256" key="4">
    <source>
        <dbReference type="ARBA" id="ARBA00022840"/>
    </source>
</evidence>
<dbReference type="Gene3D" id="3.10.110.10">
    <property type="entry name" value="Ubiquitin Conjugating Enzyme"/>
    <property type="match status" value="1"/>
</dbReference>
<feature type="domain" description="UBC core" evidence="7">
    <location>
        <begin position="1"/>
        <end position="147"/>
    </location>
</feature>
<dbReference type="OrthoDB" id="269518at2759"/>
<evidence type="ECO:0000259" key="7">
    <source>
        <dbReference type="PROSITE" id="PS50127"/>
    </source>
</evidence>
<evidence type="ECO:0000256" key="2">
    <source>
        <dbReference type="ARBA" id="ARBA00022741"/>
    </source>
</evidence>
<dbReference type="InterPro" id="IPR000608">
    <property type="entry name" value="UBC"/>
</dbReference>
<feature type="non-terminal residue" evidence="8">
    <location>
        <position position="147"/>
    </location>
</feature>
<accession>A0A1E3PQW4</accession>
<dbReference type="STRING" id="857566.A0A1E3PQW4"/>
<dbReference type="InterPro" id="IPR050113">
    <property type="entry name" value="Ub_conjugating_enzyme"/>
</dbReference>
<organism evidence="8 9">
    <name type="scientific">Nadsonia fulvescens var. elongata DSM 6958</name>
    <dbReference type="NCBI Taxonomy" id="857566"/>
    <lineage>
        <taxon>Eukaryota</taxon>
        <taxon>Fungi</taxon>
        <taxon>Dikarya</taxon>
        <taxon>Ascomycota</taxon>
        <taxon>Saccharomycotina</taxon>
        <taxon>Dipodascomycetes</taxon>
        <taxon>Dipodascales</taxon>
        <taxon>Dipodascales incertae sedis</taxon>
        <taxon>Nadsonia</taxon>
    </lineage>
</organism>
<evidence type="ECO:0000313" key="9">
    <source>
        <dbReference type="Proteomes" id="UP000095009"/>
    </source>
</evidence>
<dbReference type="SUPFAM" id="SSF54495">
    <property type="entry name" value="UBC-like"/>
    <property type="match status" value="1"/>
</dbReference>
<dbReference type="SMART" id="SM00212">
    <property type="entry name" value="UBCc"/>
    <property type="match status" value="1"/>
</dbReference>